<organism evidence="6 7">
    <name type="scientific">Salipiger thiooxidans</name>
    <dbReference type="NCBI Taxonomy" id="282683"/>
    <lineage>
        <taxon>Bacteria</taxon>
        <taxon>Pseudomonadati</taxon>
        <taxon>Pseudomonadota</taxon>
        <taxon>Alphaproteobacteria</taxon>
        <taxon>Rhodobacterales</taxon>
        <taxon>Roseobacteraceae</taxon>
        <taxon>Salipiger</taxon>
    </lineage>
</organism>
<dbReference type="PANTHER" id="PTHR40447">
    <property type="entry name" value="ANAEROBIC SULFITE REDUCTASE SUBUNIT A"/>
    <property type="match status" value="1"/>
</dbReference>
<accession>A0A1G7LZR6</accession>
<sequence>MEALPNTADAGMTRPRLIDDPRDLLRHFLGQGYRILAPQERDGVIDPAPLTEPEALPRGRVDDQGPGHYRLRDGDPDRWFDYVVGPSGWKAWLYPARRKLWSAERTDDRLTFRDATTAWPKTVLFGVRPCELAAIARQRRIFAEGPYVDTAFAERLERSIIVVVQCARSAPTCFCASMDTGPRAVAGYDLALTELPADHGAAFLVESASQAGDDVLHTLGGATARPRDHAAALDLSRAAAARQTRTMPDDIAGGLKLRLESPVWADIASRCLTCGNCTLACPTCFCSDVEEVSDLSGDHAERWQLWDSCFNSDFSFIHGGPVRSSPAARYRQWMTHKLSYWHDQFGSSGCVGCGRCITWCPVGIDLVAEADRLMAEGTD</sequence>
<keyword evidence="1" id="KW-0479">Metal-binding</keyword>
<evidence type="ECO:0000256" key="3">
    <source>
        <dbReference type="ARBA" id="ARBA00023014"/>
    </source>
</evidence>
<dbReference type="Pfam" id="PF17179">
    <property type="entry name" value="Fer4_22"/>
    <property type="match status" value="1"/>
</dbReference>
<evidence type="ECO:0000313" key="7">
    <source>
        <dbReference type="Proteomes" id="UP000198994"/>
    </source>
</evidence>
<feature type="domain" description="4Fe-4S ferredoxin-type" evidence="5">
    <location>
        <begin position="260"/>
        <end position="292"/>
    </location>
</feature>
<reference evidence="7" key="1">
    <citation type="submission" date="2016-10" db="EMBL/GenBank/DDBJ databases">
        <authorList>
            <person name="Varghese N."/>
            <person name="Submissions S."/>
        </authorList>
    </citation>
    <scope>NUCLEOTIDE SEQUENCE [LARGE SCALE GENOMIC DNA]</scope>
    <source>
        <strain evidence="7">DSM 10146</strain>
    </source>
</reference>
<dbReference type="GO" id="GO:0051536">
    <property type="term" value="F:iron-sulfur cluster binding"/>
    <property type="evidence" value="ECO:0007669"/>
    <property type="project" value="UniProtKB-KW"/>
</dbReference>
<dbReference type="InterPro" id="IPR017896">
    <property type="entry name" value="4Fe4S_Fe-S-bd"/>
</dbReference>
<dbReference type="SUPFAM" id="SSF46548">
    <property type="entry name" value="alpha-helical ferredoxin"/>
    <property type="match status" value="1"/>
</dbReference>
<proteinExistence type="predicted"/>
<feature type="region of interest" description="Disordered" evidence="4">
    <location>
        <begin position="44"/>
        <end position="67"/>
    </location>
</feature>
<dbReference type="STRING" id="282683.SAMN04488105_12835"/>
<dbReference type="PANTHER" id="PTHR40447:SF1">
    <property type="entry name" value="ANAEROBIC SULFITE REDUCTASE SUBUNIT A"/>
    <property type="match status" value="1"/>
</dbReference>
<dbReference type="GO" id="GO:0046872">
    <property type="term" value="F:metal ion binding"/>
    <property type="evidence" value="ECO:0007669"/>
    <property type="project" value="UniProtKB-KW"/>
</dbReference>
<evidence type="ECO:0000313" key="6">
    <source>
        <dbReference type="EMBL" id="SDF54997.1"/>
    </source>
</evidence>
<keyword evidence="2" id="KW-0408">Iron</keyword>
<protein>
    <submittedName>
        <fullName evidence="6">4Fe-4S dicluster domain-containing protein</fullName>
    </submittedName>
</protein>
<gene>
    <name evidence="6" type="ORF">SAMN04488105_12835</name>
</gene>
<dbReference type="PROSITE" id="PS51379">
    <property type="entry name" value="4FE4S_FER_2"/>
    <property type="match status" value="2"/>
</dbReference>
<dbReference type="AlphaFoldDB" id="A0A1G7LZR6"/>
<evidence type="ECO:0000256" key="4">
    <source>
        <dbReference type="SAM" id="MobiDB-lite"/>
    </source>
</evidence>
<evidence type="ECO:0000256" key="2">
    <source>
        <dbReference type="ARBA" id="ARBA00023004"/>
    </source>
</evidence>
<evidence type="ECO:0000256" key="1">
    <source>
        <dbReference type="ARBA" id="ARBA00022723"/>
    </source>
</evidence>
<evidence type="ECO:0000259" key="5">
    <source>
        <dbReference type="PROSITE" id="PS51379"/>
    </source>
</evidence>
<dbReference type="PROSITE" id="PS00198">
    <property type="entry name" value="4FE4S_FER_1"/>
    <property type="match status" value="2"/>
</dbReference>
<dbReference type="Proteomes" id="UP000198994">
    <property type="component" value="Unassembled WGS sequence"/>
</dbReference>
<keyword evidence="3" id="KW-0411">Iron-sulfur</keyword>
<name>A0A1G7LZR6_9RHOB</name>
<feature type="compositionally biased region" description="Basic and acidic residues" evidence="4">
    <location>
        <begin position="55"/>
        <end position="67"/>
    </location>
</feature>
<dbReference type="RefSeq" id="WP_165617214.1">
    <property type="nucleotide sequence ID" value="NZ_FNAV01000028.1"/>
</dbReference>
<feature type="domain" description="4Fe-4S ferredoxin-type" evidence="5">
    <location>
        <begin position="341"/>
        <end position="369"/>
    </location>
</feature>
<dbReference type="InterPro" id="IPR017900">
    <property type="entry name" value="4Fe4S_Fe_S_CS"/>
</dbReference>
<dbReference type="EMBL" id="FNAV01000028">
    <property type="protein sequence ID" value="SDF54997.1"/>
    <property type="molecule type" value="Genomic_DNA"/>
</dbReference>
<keyword evidence="7" id="KW-1185">Reference proteome</keyword>